<evidence type="ECO:0000313" key="1">
    <source>
        <dbReference type="EMBL" id="KGM33433.1"/>
    </source>
</evidence>
<sequence>MDMVKPVSQQQPQDDPETAALRAAVAEAIADVEAGRMVPHEDVRRWLLSWGTDSELPPPECK</sequence>
<comment type="caution">
    <text evidence="1">The sequence shown here is derived from an EMBL/GenBank/DDBJ whole genome shotgun (WGS) entry which is preliminary data.</text>
</comment>
<dbReference type="AlphaFoldDB" id="A0A0A0D6H2"/>
<organism evidence="1 2">
    <name type="scientific">Inquilinus limosus MP06</name>
    <dbReference type="NCBI Taxonomy" id="1398085"/>
    <lineage>
        <taxon>Bacteria</taxon>
        <taxon>Pseudomonadati</taxon>
        <taxon>Pseudomonadota</taxon>
        <taxon>Alphaproteobacteria</taxon>
        <taxon>Rhodospirillales</taxon>
        <taxon>Rhodospirillaceae</taxon>
        <taxon>Inquilinus</taxon>
    </lineage>
</organism>
<gene>
    <name evidence="1" type="ORF">P409_15875</name>
</gene>
<reference evidence="1 2" key="1">
    <citation type="submission" date="2014-01" db="EMBL/GenBank/DDBJ databases">
        <title>Genome sequence determination for a cystic fibrosis isolate, Inquilinus limosus.</title>
        <authorList>
            <person name="Pino M."/>
            <person name="Di Conza J."/>
            <person name="Gutkind G."/>
        </authorList>
    </citation>
    <scope>NUCLEOTIDE SEQUENCE [LARGE SCALE GENOMIC DNA]</scope>
    <source>
        <strain evidence="1 2">MP06</strain>
    </source>
</reference>
<dbReference type="Proteomes" id="UP000029995">
    <property type="component" value="Unassembled WGS sequence"/>
</dbReference>
<evidence type="ECO:0000313" key="2">
    <source>
        <dbReference type="Proteomes" id="UP000029995"/>
    </source>
</evidence>
<protein>
    <submittedName>
        <fullName evidence="1">CopG family transcriptional regulator</fullName>
    </submittedName>
</protein>
<name>A0A0A0D6H2_9PROT</name>
<proteinExistence type="predicted"/>
<dbReference type="RefSeq" id="WP_034839020.1">
    <property type="nucleotide sequence ID" value="NZ_JANX01000185.1"/>
</dbReference>
<dbReference type="EMBL" id="JANX01000185">
    <property type="protein sequence ID" value="KGM33433.1"/>
    <property type="molecule type" value="Genomic_DNA"/>
</dbReference>
<accession>A0A0A0D6H2</accession>